<evidence type="ECO:0000313" key="5">
    <source>
        <dbReference type="EMBL" id="KAH8105096.1"/>
    </source>
</evidence>
<dbReference type="Proteomes" id="UP000813824">
    <property type="component" value="Unassembled WGS sequence"/>
</dbReference>
<dbReference type="FunFam" id="3.90.550.10:FF:000051">
    <property type="entry name" value="Alpha-1,2-mannosyltransferase (Ktr4)"/>
    <property type="match status" value="1"/>
</dbReference>
<name>A0A8K0UX72_9AGAR</name>
<organism evidence="5 6">
    <name type="scientific">Cristinia sonorae</name>
    <dbReference type="NCBI Taxonomy" id="1940300"/>
    <lineage>
        <taxon>Eukaryota</taxon>
        <taxon>Fungi</taxon>
        <taxon>Dikarya</taxon>
        <taxon>Basidiomycota</taxon>
        <taxon>Agaricomycotina</taxon>
        <taxon>Agaricomycetes</taxon>
        <taxon>Agaricomycetidae</taxon>
        <taxon>Agaricales</taxon>
        <taxon>Pleurotineae</taxon>
        <taxon>Stephanosporaceae</taxon>
        <taxon>Cristinia</taxon>
    </lineage>
</organism>
<feature type="active site" description="Nucleophile" evidence="3">
    <location>
        <position position="306"/>
    </location>
</feature>
<dbReference type="GO" id="GO:0016020">
    <property type="term" value="C:membrane"/>
    <property type="evidence" value="ECO:0007669"/>
    <property type="project" value="InterPro"/>
</dbReference>
<dbReference type="GO" id="GO:0006487">
    <property type="term" value="P:protein N-linked glycosylation"/>
    <property type="evidence" value="ECO:0007669"/>
    <property type="project" value="TreeGrafter"/>
</dbReference>
<dbReference type="OrthoDB" id="439943at2759"/>
<protein>
    <submittedName>
        <fullName evidence="5">Glycosyltransferase family 15 protein</fullName>
    </submittedName>
</protein>
<feature type="region of interest" description="Disordered" evidence="4">
    <location>
        <begin position="58"/>
        <end position="77"/>
    </location>
</feature>
<gene>
    <name evidence="5" type="ORF">BXZ70DRAFT_1004632</name>
</gene>
<dbReference type="PANTHER" id="PTHR31121:SF6">
    <property type="entry name" value="ALPHA-1,2 MANNOSYLTRANSFERASE KTR1"/>
    <property type="match status" value="1"/>
</dbReference>
<proteinExistence type="inferred from homology"/>
<comment type="caution">
    <text evidence="5">The sequence shown here is derived from an EMBL/GenBank/DDBJ whole genome shotgun (WGS) entry which is preliminary data.</text>
</comment>
<evidence type="ECO:0000313" key="6">
    <source>
        <dbReference type="Proteomes" id="UP000813824"/>
    </source>
</evidence>
<evidence type="ECO:0000256" key="3">
    <source>
        <dbReference type="PIRSR" id="PIRSR018153-1"/>
    </source>
</evidence>
<keyword evidence="2" id="KW-0808">Transferase</keyword>
<reference evidence="5" key="1">
    <citation type="journal article" date="2021" name="New Phytol.">
        <title>Evolutionary innovations through gain and loss of genes in the ectomycorrhizal Boletales.</title>
        <authorList>
            <person name="Wu G."/>
            <person name="Miyauchi S."/>
            <person name="Morin E."/>
            <person name="Kuo A."/>
            <person name="Drula E."/>
            <person name="Varga T."/>
            <person name="Kohler A."/>
            <person name="Feng B."/>
            <person name="Cao Y."/>
            <person name="Lipzen A."/>
            <person name="Daum C."/>
            <person name="Hundley H."/>
            <person name="Pangilinan J."/>
            <person name="Johnson J."/>
            <person name="Barry K."/>
            <person name="LaButti K."/>
            <person name="Ng V."/>
            <person name="Ahrendt S."/>
            <person name="Min B."/>
            <person name="Choi I.G."/>
            <person name="Park H."/>
            <person name="Plett J.M."/>
            <person name="Magnuson J."/>
            <person name="Spatafora J.W."/>
            <person name="Nagy L.G."/>
            <person name="Henrissat B."/>
            <person name="Grigoriev I.V."/>
            <person name="Yang Z.L."/>
            <person name="Xu J."/>
            <person name="Martin F.M."/>
        </authorList>
    </citation>
    <scope>NUCLEOTIDE SEQUENCE</scope>
    <source>
        <strain evidence="5">KKN 215</strain>
    </source>
</reference>
<dbReference type="Pfam" id="PF01793">
    <property type="entry name" value="Glyco_transf_15"/>
    <property type="match status" value="1"/>
</dbReference>
<feature type="compositionally biased region" description="Polar residues" evidence="4">
    <location>
        <begin position="68"/>
        <end position="77"/>
    </location>
</feature>
<dbReference type="SUPFAM" id="SSF53448">
    <property type="entry name" value="Nucleotide-diphospho-sugar transferases"/>
    <property type="match status" value="1"/>
</dbReference>
<evidence type="ECO:0000256" key="4">
    <source>
        <dbReference type="SAM" id="MobiDB-lite"/>
    </source>
</evidence>
<dbReference type="InterPro" id="IPR029044">
    <property type="entry name" value="Nucleotide-diphossugar_trans"/>
</dbReference>
<dbReference type="PIRSF" id="PIRSF018153">
    <property type="entry name" value="Glyco_trans_15"/>
    <property type="match status" value="1"/>
</dbReference>
<dbReference type="AlphaFoldDB" id="A0A8K0UX72"/>
<evidence type="ECO:0000256" key="2">
    <source>
        <dbReference type="ARBA" id="ARBA00022679"/>
    </source>
</evidence>
<comment type="similarity">
    <text evidence="1">Belongs to the glycosyltransferase 15 family.</text>
</comment>
<dbReference type="InterPro" id="IPR002685">
    <property type="entry name" value="Glyco_trans_15"/>
</dbReference>
<accession>A0A8K0UX72</accession>
<dbReference type="GO" id="GO:0006493">
    <property type="term" value="P:protein O-linked glycosylation"/>
    <property type="evidence" value="ECO:0007669"/>
    <property type="project" value="TreeGrafter"/>
</dbReference>
<keyword evidence="6" id="KW-1185">Reference proteome</keyword>
<dbReference type="GO" id="GO:0000032">
    <property type="term" value="P:cell wall mannoprotein biosynthetic process"/>
    <property type="evidence" value="ECO:0007669"/>
    <property type="project" value="TreeGrafter"/>
</dbReference>
<dbReference type="Gene3D" id="3.90.550.10">
    <property type="entry name" value="Spore Coat Polysaccharide Biosynthesis Protein SpsA, Chain A"/>
    <property type="match status" value="2"/>
</dbReference>
<sequence>MLVLKMNTTARYVCLVVAVIIGLHTILSFTHEDYGRVTSLSHIAAQLPWSGTTPGMEPVPDEYYVSPEPSSTAGNSTARQSATLLMLARNSDVENAVRSVRELEDKFNKKFNYPWTFLNEEEFSDEFKQRVSNVVSGPVSFGLIPHDHWFQPDSIDEAKATAAREKMQKDNIIYGGSVSYRNMCRFNSGVRAIVLIAVPHIPILQQFFYRHALLQQYKWYWRVEPDVHFHCDIDFDPFKYMEDNNKVYGFTITMYEYFATIPTLWDTVMKFARENPQYVSPNNAMGYISDNGGQSYNLCHFWSNFEIASMEFWRGEAYSKFFETLDATGGFYYERWGDAPVHSLGVALFADKNQIHFFDDIGYEHNPYTHCPRGAGKWEKGKCACNPDRSFDYDGYSCMKQWERIW</sequence>
<dbReference type="GO" id="GO:0005794">
    <property type="term" value="C:Golgi apparatus"/>
    <property type="evidence" value="ECO:0007669"/>
    <property type="project" value="TreeGrafter"/>
</dbReference>
<evidence type="ECO:0000256" key="1">
    <source>
        <dbReference type="ARBA" id="ARBA00007677"/>
    </source>
</evidence>
<dbReference type="EMBL" id="JAEVFJ010000004">
    <property type="protein sequence ID" value="KAH8105096.1"/>
    <property type="molecule type" value="Genomic_DNA"/>
</dbReference>
<dbReference type="GO" id="GO:0000026">
    <property type="term" value="F:alpha-1,2-mannosyltransferase activity"/>
    <property type="evidence" value="ECO:0007669"/>
    <property type="project" value="TreeGrafter"/>
</dbReference>
<dbReference type="PANTHER" id="PTHR31121">
    <property type="entry name" value="ALPHA-1,2 MANNOSYLTRANSFERASE KTR1"/>
    <property type="match status" value="1"/>
</dbReference>